<evidence type="ECO:0000313" key="3">
    <source>
        <dbReference type="EMBL" id="KAK8889592.1"/>
    </source>
</evidence>
<dbReference type="SMART" id="SM00248">
    <property type="entry name" value="ANK"/>
    <property type="match status" value="3"/>
</dbReference>
<dbReference type="InterPro" id="IPR036770">
    <property type="entry name" value="Ankyrin_rpt-contain_sf"/>
</dbReference>
<dbReference type="SUPFAM" id="SSF48403">
    <property type="entry name" value="Ankyrin repeat"/>
    <property type="match status" value="1"/>
</dbReference>
<dbReference type="PANTHER" id="PTHR24198">
    <property type="entry name" value="ANKYRIN REPEAT AND PROTEIN KINASE DOMAIN-CONTAINING PROTEIN"/>
    <property type="match status" value="1"/>
</dbReference>
<name>A0ABR2KGM8_9EUKA</name>
<comment type="caution">
    <text evidence="3">The sequence shown here is derived from an EMBL/GenBank/DDBJ whole genome shotgun (WGS) entry which is preliminary data.</text>
</comment>
<dbReference type="Pfam" id="PF00023">
    <property type="entry name" value="Ank"/>
    <property type="match status" value="1"/>
</dbReference>
<keyword evidence="2" id="KW-0040">ANK repeat</keyword>
<evidence type="ECO:0000256" key="1">
    <source>
        <dbReference type="ARBA" id="ARBA00022737"/>
    </source>
</evidence>
<dbReference type="PANTHER" id="PTHR24198:SF165">
    <property type="entry name" value="ANKYRIN REPEAT-CONTAINING PROTEIN-RELATED"/>
    <property type="match status" value="1"/>
</dbReference>
<proteinExistence type="predicted"/>
<protein>
    <recommendedName>
        <fullName evidence="5">DUF3447 domain-containing protein</fullName>
    </recommendedName>
</protein>
<keyword evidence="1" id="KW-0677">Repeat</keyword>
<dbReference type="Gene3D" id="1.25.40.20">
    <property type="entry name" value="Ankyrin repeat-containing domain"/>
    <property type="match status" value="1"/>
</dbReference>
<evidence type="ECO:0000313" key="4">
    <source>
        <dbReference type="Proteomes" id="UP001470230"/>
    </source>
</evidence>
<sequence>MLKSCLIDKINEEYNELINMQEIIMDISDSKVNEILDYLQNSYFLNDVDKIESLLHTLYICCRVRPARRTEIFLVIKEIKPQIKKFYTDSELTHLIQSFSVDDDFIHFKNFMNMLLKEDYLVKNFNSQIFNIIASDDIEQFQNYLSNNNISVDNKLSIQLLGQNATYLSMSFLFNATKIAAFLRMNNAKIRLSDRSCAIAGGNYDFIHYAYDSFPDKPNEIELDIAIKFHRNNVATWIHENYQIEYTDQSVETSIKYYNSFMIKELKELRLFNPIQYYSLASRYYCYEIFIYFLTFCKKSKNAEEIQEALNRSFNEASKSGCYRIVNFILENDLVSHNINSIFHKSNKKTNPIILAAKRGNLKVFDVLLNFRNKNLVRLDLNWKTNLEMTPLHYAVKNQRIDMVMFLSSFEEVNLNDQCLIGWTPLHFAVDQEDAEIVRFFCSLNERVDKKIKDRFGETPIDLAKKNCLYEIEHILNVNS</sequence>
<dbReference type="InterPro" id="IPR002110">
    <property type="entry name" value="Ankyrin_rpt"/>
</dbReference>
<evidence type="ECO:0008006" key="5">
    <source>
        <dbReference type="Google" id="ProtNLM"/>
    </source>
</evidence>
<keyword evidence="4" id="KW-1185">Reference proteome</keyword>
<reference evidence="3 4" key="1">
    <citation type="submission" date="2024-04" db="EMBL/GenBank/DDBJ databases">
        <title>Tritrichomonas musculus Genome.</title>
        <authorList>
            <person name="Alves-Ferreira E."/>
            <person name="Grigg M."/>
            <person name="Lorenzi H."/>
            <person name="Galac M."/>
        </authorList>
    </citation>
    <scope>NUCLEOTIDE SEQUENCE [LARGE SCALE GENOMIC DNA]</scope>
    <source>
        <strain evidence="3 4">EAF2021</strain>
    </source>
</reference>
<dbReference type="EMBL" id="JAPFFF010000005">
    <property type="protein sequence ID" value="KAK8889592.1"/>
    <property type="molecule type" value="Genomic_DNA"/>
</dbReference>
<organism evidence="3 4">
    <name type="scientific">Tritrichomonas musculus</name>
    <dbReference type="NCBI Taxonomy" id="1915356"/>
    <lineage>
        <taxon>Eukaryota</taxon>
        <taxon>Metamonada</taxon>
        <taxon>Parabasalia</taxon>
        <taxon>Tritrichomonadida</taxon>
        <taxon>Tritrichomonadidae</taxon>
        <taxon>Tritrichomonas</taxon>
    </lineage>
</organism>
<gene>
    <name evidence="3" type="ORF">M9Y10_034343</name>
</gene>
<evidence type="ECO:0000256" key="2">
    <source>
        <dbReference type="ARBA" id="ARBA00023043"/>
    </source>
</evidence>
<accession>A0ABR2KGM8</accession>
<dbReference type="Proteomes" id="UP001470230">
    <property type="component" value="Unassembled WGS sequence"/>
</dbReference>
<dbReference type="Pfam" id="PF12796">
    <property type="entry name" value="Ank_2"/>
    <property type="match status" value="1"/>
</dbReference>